<dbReference type="InterPro" id="IPR029018">
    <property type="entry name" value="Hex-like_dom2"/>
</dbReference>
<proteinExistence type="predicted"/>
<dbReference type="Pfam" id="PF16126">
    <property type="entry name" value="DUF4838"/>
    <property type="match status" value="1"/>
</dbReference>
<evidence type="ECO:0000259" key="2">
    <source>
        <dbReference type="Pfam" id="PF03648"/>
    </source>
</evidence>
<evidence type="ECO:0000256" key="1">
    <source>
        <dbReference type="ARBA" id="ARBA00022801"/>
    </source>
</evidence>
<dbReference type="InterPro" id="IPR032287">
    <property type="entry name" value="DUF4838"/>
</dbReference>
<keyword evidence="4" id="KW-1185">Reference proteome</keyword>
<name>A0ABS4IR42_9BACL</name>
<accession>A0ABS4IR42</accession>
<dbReference type="Proteomes" id="UP001519287">
    <property type="component" value="Unassembled WGS sequence"/>
</dbReference>
<dbReference type="PANTHER" id="PTHR47406:SF2">
    <property type="entry name" value="ALPHA GLUCURONIDASE N-TERMINAL DOMAIN-CONTAINING PROTEIN"/>
    <property type="match status" value="1"/>
</dbReference>
<dbReference type="SUPFAM" id="SSF55545">
    <property type="entry name" value="beta-N-acetylhexosaminidase-like domain"/>
    <property type="match status" value="1"/>
</dbReference>
<protein>
    <recommendedName>
        <fullName evidence="2">Alpha glucuronidase N-terminal domain-containing protein</fullName>
    </recommendedName>
</protein>
<dbReference type="RefSeq" id="WP_209969880.1">
    <property type="nucleotide sequence ID" value="NZ_JAGGLB010000002.1"/>
</dbReference>
<dbReference type="PANTHER" id="PTHR47406">
    <property type="entry name" value="COAGULATION FACTOR 5/8 TYPE, C-TERMINAL"/>
    <property type="match status" value="1"/>
</dbReference>
<dbReference type="Gene3D" id="3.30.379.10">
    <property type="entry name" value="Chitobiase/beta-hexosaminidase domain 2-like"/>
    <property type="match status" value="1"/>
</dbReference>
<feature type="domain" description="Alpha glucuronidase N-terminal" evidence="2">
    <location>
        <begin position="12"/>
        <end position="102"/>
    </location>
</feature>
<dbReference type="Pfam" id="PF03648">
    <property type="entry name" value="Glyco_hydro_67N"/>
    <property type="match status" value="1"/>
</dbReference>
<dbReference type="EMBL" id="JAGGLB010000002">
    <property type="protein sequence ID" value="MBP1989069.1"/>
    <property type="molecule type" value="Genomic_DNA"/>
</dbReference>
<reference evidence="3 4" key="1">
    <citation type="submission" date="2021-03" db="EMBL/GenBank/DDBJ databases">
        <title>Genomic Encyclopedia of Type Strains, Phase IV (KMG-IV): sequencing the most valuable type-strain genomes for metagenomic binning, comparative biology and taxonomic classification.</title>
        <authorList>
            <person name="Goeker M."/>
        </authorList>
    </citation>
    <scope>NUCLEOTIDE SEQUENCE [LARGE SCALE GENOMIC DNA]</scope>
    <source>
        <strain evidence="3 4">DSM 26048</strain>
    </source>
</reference>
<dbReference type="InterPro" id="IPR005154">
    <property type="entry name" value="Glyco_hydro_67_aGlcAse_N"/>
</dbReference>
<keyword evidence="1" id="KW-0378">Hydrolase</keyword>
<organism evidence="3 4">
    <name type="scientific">Paenibacillus eucommiae</name>
    <dbReference type="NCBI Taxonomy" id="1355755"/>
    <lineage>
        <taxon>Bacteria</taxon>
        <taxon>Bacillati</taxon>
        <taxon>Bacillota</taxon>
        <taxon>Bacilli</taxon>
        <taxon>Bacillales</taxon>
        <taxon>Paenibacillaceae</taxon>
        <taxon>Paenibacillus</taxon>
    </lineage>
</organism>
<gene>
    <name evidence="3" type="ORF">J2Z66_000664</name>
</gene>
<evidence type="ECO:0000313" key="4">
    <source>
        <dbReference type="Proteomes" id="UP001519287"/>
    </source>
</evidence>
<comment type="caution">
    <text evidence="3">The sequence shown here is derived from an EMBL/GenBank/DDBJ whole genome shotgun (WGS) entry which is preliminary data.</text>
</comment>
<sequence length="600" mass="67116">MHTLIIGRDKQVINIVMASEASAPVRHAANELQSFIQKITGISPCIVSFSESPFIAIGKEAGSPAFGELPDFAQEDFVIRESGGNLLIAGGEPRGTLYGVYTFLEDYCGCRWFSAKCSRIPKAESIEVPTGLAVYKKPGFAYRDTFYTDADSFDSNWLVRNKSNSASMRGEKSKLQEHQGGGIRYTDGWFVHTCMNMVPTSVYGAEHPEYFAMNDGVRLSKHPYPQLCLTNPDVLAISIDSVLRALSKDPTSTIISVSQSDGTLPCECPECKAVVAEEGEESGVLLRFVNAVAEAIETEFPDVIVDTLAYSYSRKPPLHVKPRHNVAIRLCSFECCFTHAFDDCRLMCDGKRRFHEPSFNDFAGDVEAWSKLTDKLYIWNYISNFELCTLPLPNLRVLAPNARFMAANSVVGVFSEAIDYSELGNGGEMAELRAWLNAKVLWDPEFDVEAGKREFLEAWFGPAAEPIGEYIDLMHDVTESLHFHIGIFDSPVTPNLSPDILDKADVLFGEAEELVRNMPLEYARVSKERLSIRFPRFFQFEPEADRTERVEQFMREAAAHGILRFGGKWSSYAHIRRMLQEGVWPPAFEPARDEHGALIG</sequence>
<evidence type="ECO:0000313" key="3">
    <source>
        <dbReference type="EMBL" id="MBP1989069.1"/>
    </source>
</evidence>